<evidence type="ECO:0000256" key="4">
    <source>
        <dbReference type="ARBA" id="ARBA00022989"/>
    </source>
</evidence>
<dbReference type="PANTHER" id="PTHR23513">
    <property type="entry name" value="INTEGRAL MEMBRANE EFFLUX PROTEIN-RELATED"/>
    <property type="match status" value="1"/>
</dbReference>
<feature type="transmembrane region" description="Helical" evidence="6">
    <location>
        <begin position="53"/>
        <end position="72"/>
    </location>
</feature>
<comment type="subcellular location">
    <subcellularLocation>
        <location evidence="1">Cell membrane</location>
        <topology evidence="1">Multi-pass membrane protein</topology>
    </subcellularLocation>
</comment>
<feature type="transmembrane region" description="Helical" evidence="6">
    <location>
        <begin position="263"/>
        <end position="283"/>
    </location>
</feature>
<evidence type="ECO:0000256" key="6">
    <source>
        <dbReference type="SAM" id="Phobius"/>
    </source>
</evidence>
<feature type="transmembrane region" description="Helical" evidence="6">
    <location>
        <begin position="92"/>
        <end position="113"/>
    </location>
</feature>
<dbReference type="Gene3D" id="1.20.1250.20">
    <property type="entry name" value="MFS general substrate transporter like domains"/>
    <property type="match status" value="1"/>
</dbReference>
<keyword evidence="4 6" id="KW-1133">Transmembrane helix</keyword>
<proteinExistence type="predicted"/>
<dbReference type="SUPFAM" id="SSF103473">
    <property type="entry name" value="MFS general substrate transporter"/>
    <property type="match status" value="1"/>
</dbReference>
<keyword evidence="2" id="KW-1003">Cell membrane</keyword>
<feature type="transmembrane region" description="Helical" evidence="6">
    <location>
        <begin position="360"/>
        <end position="380"/>
    </location>
</feature>
<evidence type="ECO:0000313" key="8">
    <source>
        <dbReference type="Proteomes" id="UP001606099"/>
    </source>
</evidence>
<name>A0ABW7FZQ7_9BURK</name>
<accession>A0ABW7FZQ7</accession>
<feature type="transmembrane region" description="Helical" evidence="6">
    <location>
        <begin position="145"/>
        <end position="167"/>
    </location>
</feature>
<dbReference type="RefSeq" id="WP_394463325.1">
    <property type="nucleotide sequence ID" value="NZ_JBIGHZ010000006.1"/>
</dbReference>
<keyword evidence="8" id="KW-1185">Reference proteome</keyword>
<dbReference type="Proteomes" id="UP001606099">
    <property type="component" value="Unassembled WGS sequence"/>
</dbReference>
<evidence type="ECO:0000256" key="1">
    <source>
        <dbReference type="ARBA" id="ARBA00004651"/>
    </source>
</evidence>
<comment type="caution">
    <text evidence="7">The sequence shown here is derived from an EMBL/GenBank/DDBJ whole genome shotgun (WGS) entry which is preliminary data.</text>
</comment>
<feature type="transmembrane region" description="Helical" evidence="6">
    <location>
        <begin position="223"/>
        <end position="243"/>
    </location>
</feature>
<evidence type="ECO:0000256" key="2">
    <source>
        <dbReference type="ARBA" id="ARBA00022475"/>
    </source>
</evidence>
<reference evidence="7 8" key="1">
    <citation type="submission" date="2024-08" db="EMBL/GenBank/DDBJ databases">
        <authorList>
            <person name="Lu H."/>
        </authorList>
    </citation>
    <scope>NUCLEOTIDE SEQUENCE [LARGE SCALE GENOMIC DNA]</scope>
    <source>
        <strain evidence="7 8">BYS180W</strain>
    </source>
</reference>
<gene>
    <name evidence="7" type="ORF">ACG0Z6_16245</name>
</gene>
<feature type="transmembrane region" description="Helical" evidence="6">
    <location>
        <begin position="295"/>
        <end position="315"/>
    </location>
</feature>
<dbReference type="EMBL" id="JBIGHZ010000006">
    <property type="protein sequence ID" value="MFG6449777.1"/>
    <property type="molecule type" value="Genomic_DNA"/>
</dbReference>
<evidence type="ECO:0000256" key="3">
    <source>
        <dbReference type="ARBA" id="ARBA00022692"/>
    </source>
</evidence>
<dbReference type="PANTHER" id="PTHR23513:SF6">
    <property type="entry name" value="MAJOR FACILITATOR SUPERFAMILY ASSOCIATED DOMAIN-CONTAINING PROTEIN"/>
    <property type="match status" value="1"/>
</dbReference>
<feature type="transmembrane region" description="Helical" evidence="6">
    <location>
        <begin position="321"/>
        <end position="340"/>
    </location>
</feature>
<feature type="transmembrane region" description="Helical" evidence="6">
    <location>
        <begin position="25"/>
        <end position="46"/>
    </location>
</feature>
<feature type="transmembrane region" description="Helical" evidence="6">
    <location>
        <begin position="386"/>
        <end position="407"/>
    </location>
</feature>
<evidence type="ECO:0000256" key="5">
    <source>
        <dbReference type="ARBA" id="ARBA00023136"/>
    </source>
</evidence>
<protein>
    <submittedName>
        <fullName evidence="7">MFS transporter</fullName>
    </submittedName>
</protein>
<keyword evidence="3 6" id="KW-0812">Transmembrane</keyword>
<dbReference type="InterPro" id="IPR011701">
    <property type="entry name" value="MFS"/>
</dbReference>
<keyword evidence="5 6" id="KW-0472">Membrane</keyword>
<organism evidence="7 8">
    <name type="scientific">Roseateles rivi</name>
    <dbReference type="NCBI Taxonomy" id="3299028"/>
    <lineage>
        <taxon>Bacteria</taxon>
        <taxon>Pseudomonadati</taxon>
        <taxon>Pseudomonadota</taxon>
        <taxon>Betaproteobacteria</taxon>
        <taxon>Burkholderiales</taxon>
        <taxon>Sphaerotilaceae</taxon>
        <taxon>Roseateles</taxon>
    </lineage>
</organism>
<dbReference type="Pfam" id="PF07690">
    <property type="entry name" value="MFS_1"/>
    <property type="match status" value="1"/>
</dbReference>
<dbReference type="InterPro" id="IPR036259">
    <property type="entry name" value="MFS_trans_sf"/>
</dbReference>
<evidence type="ECO:0000313" key="7">
    <source>
        <dbReference type="EMBL" id="MFG6449777.1"/>
    </source>
</evidence>
<sequence>MSPVAQRLRAHLPPTPLRQLLHVEAWAALGGWIDFLAILGLAVWQFQAGAQGLVMISVCMLLPGIVASRWVGRWCDAGHARALLRTSLWLRGAMTLGLLVCTQFDVFLVLLALRSLLFSVYQPAIQVMGVRTVPVALRDRFQAQLTLVMSTAKVLAPLLGAACAALWGERWALLLAALASGMALLALRSVPQQEAEPAPAQSQPHPTAPAIATAQQSGSAKPVLASGSLLALLWMVGTEWMAAAVYNNLSPAVLHKAGLGSHWLGIVAGVSGLGNVLASAWMVRRRKVAQGWMSLALPAAWVGVCTLGYGAMFTWDSPHMRWGLLFWAVLSSMGMATYLIAQNRFMVQHHAPQLGRASAAVQATQNSCLLLGPFAGAWVFSQHGTLALYMASSLVIAVGLVLLPLVLRLCQRQERVDGLPA</sequence>